<evidence type="ECO:0000256" key="6">
    <source>
        <dbReference type="ARBA" id="ARBA00022989"/>
    </source>
</evidence>
<dbReference type="EMBL" id="CAAHFG010000002">
    <property type="protein sequence ID" value="VGO15599.1"/>
    <property type="molecule type" value="Genomic_DNA"/>
</dbReference>
<keyword evidence="3 8" id="KW-0812">Transmembrane</keyword>
<evidence type="ECO:0000256" key="5">
    <source>
        <dbReference type="ARBA" id="ARBA00022840"/>
    </source>
</evidence>
<evidence type="ECO:0000256" key="3">
    <source>
        <dbReference type="ARBA" id="ARBA00022692"/>
    </source>
</evidence>
<dbReference type="PANTHER" id="PTHR24221">
    <property type="entry name" value="ATP-BINDING CASSETTE SUB-FAMILY B"/>
    <property type="match status" value="1"/>
</dbReference>
<dbReference type="InterPro" id="IPR003439">
    <property type="entry name" value="ABC_transporter-like_ATP-bd"/>
</dbReference>
<dbReference type="SMART" id="SM00382">
    <property type="entry name" value="AAA"/>
    <property type="match status" value="1"/>
</dbReference>
<reference evidence="11 12" key="1">
    <citation type="submission" date="2019-04" db="EMBL/GenBank/DDBJ databases">
        <authorList>
            <person name="Van Vliet M D."/>
        </authorList>
    </citation>
    <scope>NUCLEOTIDE SEQUENCE [LARGE SCALE GENOMIC DNA]</scope>
    <source>
        <strain evidence="11 12">F1</strain>
    </source>
</reference>
<proteinExistence type="predicted"/>
<dbReference type="PROSITE" id="PS50929">
    <property type="entry name" value="ABC_TM1F"/>
    <property type="match status" value="1"/>
</dbReference>
<evidence type="ECO:0000256" key="8">
    <source>
        <dbReference type="SAM" id="Phobius"/>
    </source>
</evidence>
<dbReference type="FunFam" id="3.40.50.300:FF:000287">
    <property type="entry name" value="Multidrug ABC transporter ATP-binding protein"/>
    <property type="match status" value="1"/>
</dbReference>
<dbReference type="InterPro" id="IPR017871">
    <property type="entry name" value="ABC_transporter-like_CS"/>
</dbReference>
<dbReference type="InterPro" id="IPR011527">
    <property type="entry name" value="ABC1_TM_dom"/>
</dbReference>
<feature type="transmembrane region" description="Helical" evidence="8">
    <location>
        <begin position="26"/>
        <end position="49"/>
    </location>
</feature>
<evidence type="ECO:0000313" key="12">
    <source>
        <dbReference type="Proteomes" id="UP000366872"/>
    </source>
</evidence>
<evidence type="ECO:0000259" key="9">
    <source>
        <dbReference type="PROSITE" id="PS50893"/>
    </source>
</evidence>
<keyword evidence="5 11" id="KW-0067">ATP-binding</keyword>
<dbReference type="Proteomes" id="UP000366872">
    <property type="component" value="Unassembled WGS sequence"/>
</dbReference>
<feature type="transmembrane region" description="Helical" evidence="8">
    <location>
        <begin position="61"/>
        <end position="79"/>
    </location>
</feature>
<organism evidence="11 12">
    <name type="scientific">Pontiella desulfatans</name>
    <dbReference type="NCBI Taxonomy" id="2750659"/>
    <lineage>
        <taxon>Bacteria</taxon>
        <taxon>Pseudomonadati</taxon>
        <taxon>Kiritimatiellota</taxon>
        <taxon>Kiritimatiellia</taxon>
        <taxon>Kiritimatiellales</taxon>
        <taxon>Pontiellaceae</taxon>
        <taxon>Pontiella</taxon>
    </lineage>
</organism>
<comment type="subcellular location">
    <subcellularLocation>
        <location evidence="1">Cell membrane</location>
        <topology evidence="1">Multi-pass membrane protein</topology>
    </subcellularLocation>
</comment>
<dbReference type="GO" id="GO:0034040">
    <property type="term" value="F:ATPase-coupled lipid transmembrane transporter activity"/>
    <property type="evidence" value="ECO:0007669"/>
    <property type="project" value="TreeGrafter"/>
</dbReference>
<evidence type="ECO:0000259" key="10">
    <source>
        <dbReference type="PROSITE" id="PS50929"/>
    </source>
</evidence>
<dbReference type="InterPro" id="IPR003593">
    <property type="entry name" value="AAA+_ATPase"/>
</dbReference>
<dbReference type="InterPro" id="IPR039421">
    <property type="entry name" value="Type_1_exporter"/>
</dbReference>
<dbReference type="AlphaFoldDB" id="A0A6C2U6X2"/>
<feature type="transmembrane region" description="Helical" evidence="8">
    <location>
        <begin position="173"/>
        <end position="192"/>
    </location>
</feature>
<evidence type="ECO:0000256" key="2">
    <source>
        <dbReference type="ARBA" id="ARBA00022448"/>
    </source>
</evidence>
<dbReference type="PROSITE" id="PS50893">
    <property type="entry name" value="ABC_TRANSPORTER_2"/>
    <property type="match status" value="1"/>
</dbReference>
<evidence type="ECO:0000313" key="11">
    <source>
        <dbReference type="EMBL" id="VGO15599.1"/>
    </source>
</evidence>
<feature type="domain" description="ABC transmembrane type-1" evidence="10">
    <location>
        <begin position="28"/>
        <end position="276"/>
    </location>
</feature>
<keyword evidence="12" id="KW-1185">Reference proteome</keyword>
<dbReference type="InterPro" id="IPR027417">
    <property type="entry name" value="P-loop_NTPase"/>
</dbReference>
<dbReference type="PANTHER" id="PTHR24221:SF654">
    <property type="entry name" value="ATP-BINDING CASSETTE SUB-FAMILY B MEMBER 6"/>
    <property type="match status" value="1"/>
</dbReference>
<dbReference type="Gene3D" id="1.20.1560.10">
    <property type="entry name" value="ABC transporter type 1, transmembrane domain"/>
    <property type="match status" value="1"/>
</dbReference>
<dbReference type="Pfam" id="PF00005">
    <property type="entry name" value="ABC_tran"/>
    <property type="match status" value="1"/>
</dbReference>
<keyword evidence="6 8" id="KW-1133">Transmembrane helix</keyword>
<dbReference type="PROSITE" id="PS00211">
    <property type="entry name" value="ABC_TRANSPORTER_1"/>
    <property type="match status" value="1"/>
</dbReference>
<dbReference type="SUPFAM" id="SSF52540">
    <property type="entry name" value="P-loop containing nucleoside triphosphate hydrolases"/>
    <property type="match status" value="1"/>
</dbReference>
<keyword evidence="4" id="KW-0547">Nucleotide-binding</keyword>
<dbReference type="GO" id="GO:0140359">
    <property type="term" value="F:ABC-type transporter activity"/>
    <property type="evidence" value="ECO:0007669"/>
    <property type="project" value="InterPro"/>
</dbReference>
<name>A0A6C2U6X2_PONDE</name>
<dbReference type="Gene3D" id="3.40.50.300">
    <property type="entry name" value="P-loop containing nucleotide triphosphate hydrolases"/>
    <property type="match status" value="1"/>
</dbReference>
<keyword evidence="2" id="KW-0813">Transport</keyword>
<gene>
    <name evidence="11" type="primary">msbA</name>
    <name evidence="11" type="ORF">PDESU_04184</name>
</gene>
<dbReference type="CDD" id="cd18552">
    <property type="entry name" value="ABC_6TM_MsbA_like"/>
    <property type="match status" value="1"/>
</dbReference>
<dbReference type="InterPro" id="IPR036640">
    <property type="entry name" value="ABC1_TM_sf"/>
</dbReference>
<dbReference type="GO" id="GO:0016887">
    <property type="term" value="F:ATP hydrolysis activity"/>
    <property type="evidence" value="ECO:0007669"/>
    <property type="project" value="InterPro"/>
</dbReference>
<dbReference type="GO" id="GO:0005524">
    <property type="term" value="F:ATP binding"/>
    <property type="evidence" value="ECO:0007669"/>
    <property type="project" value="UniProtKB-KW"/>
</dbReference>
<keyword evidence="7 8" id="KW-0472">Membrane</keyword>
<evidence type="ECO:0000256" key="1">
    <source>
        <dbReference type="ARBA" id="ARBA00004651"/>
    </source>
</evidence>
<dbReference type="GO" id="GO:0005886">
    <property type="term" value="C:plasma membrane"/>
    <property type="evidence" value="ECO:0007669"/>
    <property type="project" value="UniProtKB-SubCell"/>
</dbReference>
<dbReference type="Pfam" id="PF00664">
    <property type="entry name" value="ABC_membrane"/>
    <property type="match status" value="1"/>
</dbReference>
<dbReference type="SUPFAM" id="SSF90123">
    <property type="entry name" value="ABC transporter transmembrane region"/>
    <property type="match status" value="1"/>
</dbReference>
<evidence type="ECO:0000256" key="7">
    <source>
        <dbReference type="ARBA" id="ARBA00023136"/>
    </source>
</evidence>
<dbReference type="RefSeq" id="WP_168442454.1">
    <property type="nucleotide sequence ID" value="NZ_CAAHFG010000002.1"/>
</dbReference>
<feature type="domain" description="ABC transporter" evidence="9">
    <location>
        <begin position="346"/>
        <end position="579"/>
    </location>
</feature>
<sequence>MFKDIKAAFKRYGPYLGLLKPVRKQFILGLLFGAISGAASGFGLPFLLYKALPVVMADPPPEFWILVGYIAIFPAAMGVRAVSGFFNIYLVSYAGLSVLLQIQQKVHEKMQWLPLSFFHKNTVGDLMARVLGDAMALQQVLTSVANDLVKQPMTIVGAIGVLVYLSIKEQETLFMLLFIGTIVLIIFPIQYAGRKLLKRARQVQETSGDISRTVGENISAVREIRAFNLQEREIGAFGQALGRFRHLSMKVIKYQNLIRPGIELMGVVGVSVAVVYMRLKNVDYEAVALLGAFYFCYDPIKKFGEMHLALKRGEAALQRIEYVLHAENTVPEPERPVELGEVRGRVDFNNVSFRYLEDWVLKDVDLKVEPGTVVALVGPSGAGKTTIADLIPRFYDVQQGCVCIDGKDVKSVSSVELRSFISVVSQDTFLFNETILDNIRVGSPDATDEQVFEAARHAFAHDFILELEEGYGTVVGERGTRLSGGQKQRIAIARAFLKNAPILILDEATSALDSESEEKIQRALEQLVQGKTVFMIAHRFATIKMADQIVVMEDGVMRAMGPHAELYASDVLYKGLYDQQFLK</sequence>
<protein>
    <submittedName>
        <fullName evidence="11">Lipid A export ATP-binding/permease protein MsbA</fullName>
    </submittedName>
</protein>
<evidence type="ECO:0000256" key="4">
    <source>
        <dbReference type="ARBA" id="ARBA00022741"/>
    </source>
</evidence>
<accession>A0A6C2U6X2</accession>